<evidence type="ECO:0008006" key="3">
    <source>
        <dbReference type="Google" id="ProtNLM"/>
    </source>
</evidence>
<accession>A0AAV2QK29</accession>
<proteinExistence type="predicted"/>
<evidence type="ECO:0000313" key="1">
    <source>
        <dbReference type="EMBL" id="CAL4085521.1"/>
    </source>
</evidence>
<gene>
    <name evidence="1" type="ORF">MNOR_LOCUS12716</name>
</gene>
<organism evidence="1 2">
    <name type="scientific">Meganyctiphanes norvegica</name>
    <name type="common">Northern krill</name>
    <name type="synonym">Thysanopoda norvegica</name>
    <dbReference type="NCBI Taxonomy" id="48144"/>
    <lineage>
        <taxon>Eukaryota</taxon>
        <taxon>Metazoa</taxon>
        <taxon>Ecdysozoa</taxon>
        <taxon>Arthropoda</taxon>
        <taxon>Crustacea</taxon>
        <taxon>Multicrustacea</taxon>
        <taxon>Malacostraca</taxon>
        <taxon>Eumalacostraca</taxon>
        <taxon>Eucarida</taxon>
        <taxon>Euphausiacea</taxon>
        <taxon>Euphausiidae</taxon>
        <taxon>Meganyctiphanes</taxon>
    </lineage>
</organism>
<comment type="caution">
    <text evidence="1">The sequence shown here is derived from an EMBL/GenBank/DDBJ whole genome shotgun (WGS) entry which is preliminary data.</text>
</comment>
<keyword evidence="2" id="KW-1185">Reference proteome</keyword>
<feature type="non-terminal residue" evidence="1">
    <location>
        <position position="1"/>
    </location>
</feature>
<protein>
    <recommendedName>
        <fullName evidence="3">Reverse transcriptase</fullName>
    </recommendedName>
</protein>
<sequence length="143" mass="16719">RVGSDHIPIQIELDTKPILLNTNDHLFDYTKANWNSFKEKLLPVIPPVLDKHIPAEIDNSVTQLFEHIQKASEEHIPLKNYKKKKQNFNSPLTVKLIQNYQKYFNNQGPPPPQVLINITLQILFENLIVDKDIYWKKNHQGCI</sequence>
<evidence type="ECO:0000313" key="2">
    <source>
        <dbReference type="Proteomes" id="UP001497623"/>
    </source>
</evidence>
<name>A0AAV2QK29_MEGNR</name>
<dbReference type="AlphaFoldDB" id="A0AAV2QK29"/>
<dbReference type="Proteomes" id="UP001497623">
    <property type="component" value="Unassembled WGS sequence"/>
</dbReference>
<dbReference type="EMBL" id="CAXKWB010007054">
    <property type="protein sequence ID" value="CAL4085521.1"/>
    <property type="molecule type" value="Genomic_DNA"/>
</dbReference>
<reference evidence="1 2" key="1">
    <citation type="submission" date="2024-05" db="EMBL/GenBank/DDBJ databases">
        <authorList>
            <person name="Wallberg A."/>
        </authorList>
    </citation>
    <scope>NUCLEOTIDE SEQUENCE [LARGE SCALE GENOMIC DNA]</scope>
</reference>